<organism evidence="1 2">
    <name type="scientific">Komagataeibacter intermedius NRIC 0521</name>
    <dbReference type="NCBI Taxonomy" id="1307934"/>
    <lineage>
        <taxon>Bacteria</taxon>
        <taxon>Pseudomonadati</taxon>
        <taxon>Pseudomonadota</taxon>
        <taxon>Alphaproteobacteria</taxon>
        <taxon>Acetobacterales</taxon>
        <taxon>Acetobacteraceae</taxon>
        <taxon>Komagataeibacter</taxon>
    </lineage>
</organism>
<keyword evidence="2" id="KW-1185">Reference proteome</keyword>
<accession>A0ABQ0PLP0</accession>
<name>A0ABQ0PLP0_9PROT</name>
<evidence type="ECO:0008006" key="3">
    <source>
        <dbReference type="Google" id="ProtNLM"/>
    </source>
</evidence>
<dbReference type="EMBL" id="BAQJ01000246">
    <property type="protein sequence ID" value="GBQ74868.1"/>
    <property type="molecule type" value="Genomic_DNA"/>
</dbReference>
<reference evidence="1" key="1">
    <citation type="submission" date="2013-04" db="EMBL/GenBank/DDBJ databases">
        <title>The genome sequencing project of 58 acetic acid bacteria.</title>
        <authorList>
            <person name="Okamoto-Kainuma A."/>
            <person name="Ishikawa M."/>
            <person name="Umino S."/>
            <person name="Koizumi Y."/>
            <person name="Shiwa Y."/>
            <person name="Yoshikawa H."/>
            <person name="Matsutani M."/>
            <person name="Matsushita K."/>
        </authorList>
    </citation>
    <scope>NUCLEOTIDE SEQUENCE</scope>
    <source>
        <strain evidence="1">NRIC 0521</strain>
    </source>
</reference>
<evidence type="ECO:0000313" key="2">
    <source>
        <dbReference type="Proteomes" id="UP001061452"/>
    </source>
</evidence>
<comment type="caution">
    <text evidence="1">The sequence shown here is derived from an EMBL/GenBank/DDBJ whole genome shotgun (WGS) entry which is preliminary data.</text>
</comment>
<dbReference type="Pfam" id="PF26636">
    <property type="entry name" value="DUF8209"/>
    <property type="match status" value="1"/>
</dbReference>
<dbReference type="InterPro" id="IPR058064">
    <property type="entry name" value="STM2901-like"/>
</dbReference>
<evidence type="ECO:0000313" key="1">
    <source>
        <dbReference type="EMBL" id="GBQ74868.1"/>
    </source>
</evidence>
<dbReference type="InterPro" id="IPR058522">
    <property type="entry name" value="DUF8209"/>
</dbReference>
<dbReference type="Proteomes" id="UP001061452">
    <property type="component" value="Unassembled WGS sequence"/>
</dbReference>
<proteinExistence type="predicted"/>
<sequence>MPRSKYSLKQPAMTTYSYNDLYGLNAERLFMWIVIDTTKEQLGIDDIVGAIAIISGQPVISTRGKPSGATKGTSVVSLASRRAIDVQLPFRLPMFTGKSLFTLRIAMTRHLGAWVGRTIPFVGYVVMTKDVTEIILKSVRRYNALVKPEDKMAW</sequence>
<gene>
    <name evidence="1" type="ORF">AA0521_2562</name>
</gene>
<dbReference type="RefSeq" id="WP_199858416.1">
    <property type="nucleotide sequence ID" value="NZ_BAQJ01000246.1"/>
</dbReference>
<protein>
    <recommendedName>
        <fullName evidence="3">Phage protein</fullName>
    </recommendedName>
</protein>
<dbReference type="NCBIfam" id="NF045926">
    <property type="entry name" value="STM2901_fam"/>
    <property type="match status" value="1"/>
</dbReference>